<organism evidence="1 2">
    <name type="scientific">Bauhinia variegata</name>
    <name type="common">Purple orchid tree</name>
    <name type="synonym">Phanera variegata</name>
    <dbReference type="NCBI Taxonomy" id="167791"/>
    <lineage>
        <taxon>Eukaryota</taxon>
        <taxon>Viridiplantae</taxon>
        <taxon>Streptophyta</taxon>
        <taxon>Embryophyta</taxon>
        <taxon>Tracheophyta</taxon>
        <taxon>Spermatophyta</taxon>
        <taxon>Magnoliopsida</taxon>
        <taxon>eudicotyledons</taxon>
        <taxon>Gunneridae</taxon>
        <taxon>Pentapetalae</taxon>
        <taxon>rosids</taxon>
        <taxon>fabids</taxon>
        <taxon>Fabales</taxon>
        <taxon>Fabaceae</taxon>
        <taxon>Cercidoideae</taxon>
        <taxon>Cercideae</taxon>
        <taxon>Bauhiniinae</taxon>
        <taxon>Bauhinia</taxon>
    </lineage>
</organism>
<comment type="caution">
    <text evidence="1">The sequence shown here is derived from an EMBL/GenBank/DDBJ whole genome shotgun (WGS) entry which is preliminary data.</text>
</comment>
<dbReference type="Proteomes" id="UP000828941">
    <property type="component" value="Chromosome 13"/>
</dbReference>
<evidence type="ECO:0000313" key="2">
    <source>
        <dbReference type="Proteomes" id="UP000828941"/>
    </source>
</evidence>
<sequence>MTMASLTPVSFLCLLLTLISHATADDSSNIYLNSYCGKAEGTYTTYSVYKNNLNTLLRKLSSNTGTGYGFYSLSYGQKPNQIYATGLCRGDVKPSDCQKCLDVAGTTLRKECPNEKKATGYDNKCTIRYSPKPLFGVLTLAESYYMCNQNDTPEVEEFDQVLTDLISKLTGTASSGDTRHKYAESSTTGPTSETVYANAQCTPELSKQQCSDCLHTAFSYLFDYCEGKRGGRYIGPSCNFRYEFYRFYGPKAQEPPNAAPLKVYQHNFNF</sequence>
<evidence type="ECO:0000313" key="1">
    <source>
        <dbReference type="EMBL" id="KAI4298619.1"/>
    </source>
</evidence>
<gene>
    <name evidence="1" type="ORF">L6164_032155</name>
</gene>
<name>A0ACB9KMX5_BAUVA</name>
<reference evidence="1 2" key="1">
    <citation type="journal article" date="2022" name="DNA Res.">
        <title>Chromosomal-level genome assembly of the orchid tree Bauhinia variegata (Leguminosae; Cercidoideae) supports the allotetraploid origin hypothesis of Bauhinia.</title>
        <authorList>
            <person name="Zhong Y."/>
            <person name="Chen Y."/>
            <person name="Zheng D."/>
            <person name="Pang J."/>
            <person name="Liu Y."/>
            <person name="Luo S."/>
            <person name="Meng S."/>
            <person name="Qian L."/>
            <person name="Wei D."/>
            <person name="Dai S."/>
            <person name="Zhou R."/>
        </authorList>
    </citation>
    <scope>NUCLEOTIDE SEQUENCE [LARGE SCALE GENOMIC DNA]</scope>
    <source>
        <strain evidence="1">BV-YZ2020</strain>
    </source>
</reference>
<proteinExistence type="predicted"/>
<dbReference type="EMBL" id="CM039438">
    <property type="protein sequence ID" value="KAI4298619.1"/>
    <property type="molecule type" value="Genomic_DNA"/>
</dbReference>
<accession>A0ACB9KMX5</accession>
<protein>
    <submittedName>
        <fullName evidence="1">Uncharacterized protein</fullName>
    </submittedName>
</protein>
<keyword evidence="2" id="KW-1185">Reference proteome</keyword>